<dbReference type="Pfam" id="PF13359">
    <property type="entry name" value="DDE_Tnp_4"/>
    <property type="match status" value="1"/>
</dbReference>
<evidence type="ECO:0000256" key="2">
    <source>
        <dbReference type="ARBA" id="ARBA00022723"/>
    </source>
</evidence>
<dbReference type="Proteomes" id="UP000008063">
    <property type="component" value="Unassembled WGS sequence"/>
</dbReference>
<dbReference type="STRING" id="936435.F8QL46"/>
<gene>
    <name evidence="4" type="ORF">SERLA73DRAFT_81637</name>
</gene>
<reference evidence="5" key="1">
    <citation type="journal article" date="2011" name="Science">
        <title>The plant cell wall-decomposing machinery underlies the functional diversity of forest fungi.</title>
        <authorList>
            <person name="Eastwood D.C."/>
            <person name="Floudas D."/>
            <person name="Binder M."/>
            <person name="Majcherczyk A."/>
            <person name="Schneider P."/>
            <person name="Aerts A."/>
            <person name="Asiegbu F.O."/>
            <person name="Baker S.E."/>
            <person name="Barry K."/>
            <person name="Bendiksby M."/>
            <person name="Blumentritt M."/>
            <person name="Coutinho P.M."/>
            <person name="Cullen D."/>
            <person name="de Vries R.P."/>
            <person name="Gathman A."/>
            <person name="Goodell B."/>
            <person name="Henrissat B."/>
            <person name="Ihrmark K."/>
            <person name="Kauserud H."/>
            <person name="Kohler A."/>
            <person name="LaButti K."/>
            <person name="Lapidus A."/>
            <person name="Lavin J.L."/>
            <person name="Lee Y.-H."/>
            <person name="Lindquist E."/>
            <person name="Lilly W."/>
            <person name="Lucas S."/>
            <person name="Morin E."/>
            <person name="Murat C."/>
            <person name="Oguiza J.A."/>
            <person name="Park J."/>
            <person name="Pisabarro A.G."/>
            <person name="Riley R."/>
            <person name="Rosling A."/>
            <person name="Salamov A."/>
            <person name="Schmidt O."/>
            <person name="Schmutz J."/>
            <person name="Skrede I."/>
            <person name="Stenlid J."/>
            <person name="Wiebenga A."/>
            <person name="Xie X."/>
            <person name="Kuees U."/>
            <person name="Hibbett D.S."/>
            <person name="Hoffmeister D."/>
            <person name="Hoegberg N."/>
            <person name="Martin F."/>
            <person name="Grigoriev I.V."/>
            <person name="Watkinson S.C."/>
        </authorList>
    </citation>
    <scope>NUCLEOTIDE SEQUENCE [LARGE SCALE GENOMIC DNA]</scope>
    <source>
        <strain evidence="5">strain S7.3</strain>
    </source>
</reference>
<dbReference type="HOGENOM" id="CLU_018552_11_2_1"/>
<evidence type="ECO:0000313" key="4">
    <source>
        <dbReference type="EMBL" id="EGN90974.1"/>
    </source>
</evidence>
<dbReference type="AlphaFoldDB" id="F8QL46"/>
<evidence type="ECO:0000313" key="5">
    <source>
        <dbReference type="Proteomes" id="UP000008063"/>
    </source>
</evidence>
<evidence type="ECO:0000259" key="3">
    <source>
        <dbReference type="Pfam" id="PF13359"/>
    </source>
</evidence>
<keyword evidence="5" id="KW-1185">Reference proteome</keyword>
<accession>F8QL46</accession>
<proteinExistence type="predicted"/>
<dbReference type="OrthoDB" id="2649667at2759"/>
<name>F8QL46_SERL3</name>
<feature type="non-terminal residue" evidence="4">
    <location>
        <position position="1"/>
    </location>
</feature>
<sequence length="68" mass="7873">IVILPHNLRIVDYGLGHTGSVHDSYAFESTQIFRDHTAFLDEGEWLWADSAYPLQKWCVAPFKASHKW</sequence>
<organism evidence="5">
    <name type="scientific">Serpula lacrymans var. lacrymans (strain S7.3)</name>
    <name type="common">Dry rot fungus</name>
    <dbReference type="NCBI Taxonomy" id="936435"/>
    <lineage>
        <taxon>Eukaryota</taxon>
        <taxon>Fungi</taxon>
        <taxon>Dikarya</taxon>
        <taxon>Basidiomycota</taxon>
        <taxon>Agaricomycotina</taxon>
        <taxon>Agaricomycetes</taxon>
        <taxon>Agaricomycetidae</taxon>
        <taxon>Boletales</taxon>
        <taxon>Coniophorineae</taxon>
        <taxon>Serpulaceae</taxon>
        <taxon>Serpula</taxon>
    </lineage>
</organism>
<protein>
    <recommendedName>
        <fullName evidence="3">DDE Tnp4 domain-containing protein</fullName>
    </recommendedName>
</protein>
<dbReference type="InParanoid" id="F8QL46"/>
<dbReference type="InterPro" id="IPR027806">
    <property type="entry name" value="HARBI1_dom"/>
</dbReference>
<evidence type="ECO:0000256" key="1">
    <source>
        <dbReference type="ARBA" id="ARBA00001968"/>
    </source>
</evidence>
<feature type="domain" description="DDE Tnp4" evidence="3">
    <location>
        <begin position="3"/>
        <end position="63"/>
    </location>
</feature>
<comment type="cofactor">
    <cofactor evidence="1">
        <name>a divalent metal cation</name>
        <dbReference type="ChEBI" id="CHEBI:60240"/>
    </cofactor>
</comment>
<keyword evidence="2" id="KW-0479">Metal-binding</keyword>
<dbReference type="GO" id="GO:0046872">
    <property type="term" value="F:metal ion binding"/>
    <property type="evidence" value="ECO:0007669"/>
    <property type="project" value="UniProtKB-KW"/>
</dbReference>
<dbReference type="EMBL" id="GL946880">
    <property type="protein sequence ID" value="EGN90974.1"/>
    <property type="molecule type" value="Genomic_DNA"/>
</dbReference>